<feature type="region of interest" description="Disordered" evidence="10">
    <location>
        <begin position="164"/>
        <end position="184"/>
    </location>
</feature>
<comment type="function">
    <text evidence="9">Essential component of the TIM23 complex, a complex that mediates the translocation of transit peptide-containing proteins across the mitochondrial inner membrane.</text>
</comment>
<name>A0A1Y2AQ91_9TREE</name>
<gene>
    <name evidence="11" type="ORF">BCR39DRAFT_547029</name>
</gene>
<feature type="transmembrane region" description="Helical" evidence="9">
    <location>
        <begin position="106"/>
        <end position="125"/>
    </location>
</feature>
<feature type="compositionally biased region" description="Polar residues" evidence="10">
    <location>
        <begin position="51"/>
        <end position="60"/>
    </location>
</feature>
<evidence type="ECO:0000256" key="4">
    <source>
        <dbReference type="ARBA" id="ARBA00022692"/>
    </source>
</evidence>
<evidence type="ECO:0000256" key="7">
    <source>
        <dbReference type="ARBA" id="ARBA00023128"/>
    </source>
</evidence>
<evidence type="ECO:0000256" key="6">
    <source>
        <dbReference type="ARBA" id="ARBA00022989"/>
    </source>
</evidence>
<sequence length="366" mass="39874">MASRLPLAILVRVKHCRTTPTLYTQRFAKNLPALPLQIRLYATHRELPNLDTPSSSSSTFRDPKGRDSVGPFPLGVGPSGRSKAWRPWGQLGIGGKLVRTTQQTGNLTVILIGGALLVILTFALTTELFAPNSPSVLYSAAVDLIRASDALNPHLLPPLKFTHSPHASAPTRGSPPIAHTYIKHPTSGRDHMIMTFWVHGRGRDEPEPLGWVWRYWAKVESVGREFISWTGAVSHDDGAQRSTKVDAEGQGQGQGMASKGQSKDRVDQQQSDQDDDGVLGRWFGGWTSLRAPPGQPRKEIHRGLPPPGTYKVGEARAEYVKNAAGQFTLLTLVVDVPSSRASYPGHAVIYTSPEAAKEGLLGKQIR</sequence>
<comment type="subunit">
    <text evidence="9">Component of the TIM23 complex.</text>
</comment>
<keyword evidence="9" id="KW-0999">Mitochondrion inner membrane</keyword>
<protein>
    <recommendedName>
        <fullName evidence="3 9">Mitochondrial import inner membrane translocase subunit Tim21</fullName>
    </recommendedName>
</protein>
<feature type="region of interest" description="Disordered" evidence="10">
    <location>
        <begin position="49"/>
        <end position="72"/>
    </location>
</feature>
<keyword evidence="12" id="KW-1185">Reference proteome</keyword>
<comment type="caution">
    <text evidence="11">The sequence shown here is derived from an EMBL/GenBank/DDBJ whole genome shotgun (WGS) entry which is preliminary data.</text>
</comment>
<reference evidence="11 12" key="1">
    <citation type="submission" date="2016-07" db="EMBL/GenBank/DDBJ databases">
        <title>Pervasive Adenine N6-methylation of Active Genes in Fungi.</title>
        <authorList>
            <consortium name="DOE Joint Genome Institute"/>
            <person name="Mondo S.J."/>
            <person name="Dannebaum R.O."/>
            <person name="Kuo R.C."/>
            <person name="Labutti K."/>
            <person name="Haridas S."/>
            <person name="Kuo A."/>
            <person name="Salamov A."/>
            <person name="Ahrendt S.R."/>
            <person name="Lipzen A."/>
            <person name="Sullivan W."/>
            <person name="Andreopoulos W.B."/>
            <person name="Clum A."/>
            <person name="Lindquist E."/>
            <person name="Daum C."/>
            <person name="Ramamoorthy G.K."/>
            <person name="Gryganskyi A."/>
            <person name="Culley D."/>
            <person name="Magnuson J.K."/>
            <person name="James T.Y."/>
            <person name="O'Malley M.A."/>
            <person name="Stajich J.E."/>
            <person name="Spatafora J.W."/>
            <person name="Visel A."/>
            <person name="Grigoriev I.V."/>
        </authorList>
    </citation>
    <scope>NUCLEOTIDE SEQUENCE [LARGE SCALE GENOMIC DNA]</scope>
    <source>
        <strain evidence="11 12">68-887.2</strain>
    </source>
</reference>
<dbReference type="Proteomes" id="UP000193986">
    <property type="component" value="Unassembled WGS sequence"/>
</dbReference>
<dbReference type="InterPro" id="IPR013261">
    <property type="entry name" value="Tim21"/>
</dbReference>
<evidence type="ECO:0000256" key="8">
    <source>
        <dbReference type="ARBA" id="ARBA00023136"/>
    </source>
</evidence>
<keyword evidence="6 9" id="KW-1133">Transmembrane helix</keyword>
<dbReference type="AlphaFoldDB" id="A0A1Y2AQ91"/>
<comment type="similarity">
    <text evidence="2 9">Belongs to the TIM21 family.</text>
</comment>
<evidence type="ECO:0000313" key="11">
    <source>
        <dbReference type="EMBL" id="ORY24387.1"/>
    </source>
</evidence>
<feature type="compositionally biased region" description="Basic and acidic residues" evidence="10">
    <location>
        <begin position="235"/>
        <end position="247"/>
    </location>
</feature>
<evidence type="ECO:0000256" key="1">
    <source>
        <dbReference type="ARBA" id="ARBA00004304"/>
    </source>
</evidence>
<evidence type="ECO:0000256" key="10">
    <source>
        <dbReference type="SAM" id="MobiDB-lite"/>
    </source>
</evidence>
<comment type="subcellular location">
    <subcellularLocation>
        <location evidence="9">Mitochondrion inner membrane</location>
        <topology evidence="9">Single-pass membrane protein</topology>
    </subcellularLocation>
    <subcellularLocation>
        <location evidence="1">Mitochondrion membrane</location>
        <topology evidence="1">Single-pass membrane protein</topology>
    </subcellularLocation>
</comment>
<dbReference type="PANTHER" id="PTHR13032">
    <property type="entry name" value="MITOCHONDRIAL IMPORT INNER MEMBRANE TRANSLOCASE SUBUNIT TIM21"/>
    <property type="match status" value="1"/>
</dbReference>
<keyword evidence="8 9" id="KW-0472">Membrane</keyword>
<evidence type="ECO:0000256" key="2">
    <source>
        <dbReference type="ARBA" id="ARBA00010867"/>
    </source>
</evidence>
<keyword evidence="9" id="KW-0811">Translocation</keyword>
<dbReference type="STRING" id="71784.A0A1Y2AQ91"/>
<evidence type="ECO:0000256" key="3">
    <source>
        <dbReference type="ARBA" id="ARBA00020726"/>
    </source>
</evidence>
<evidence type="ECO:0000256" key="5">
    <source>
        <dbReference type="ARBA" id="ARBA00022946"/>
    </source>
</evidence>
<feature type="region of interest" description="Disordered" evidence="10">
    <location>
        <begin position="235"/>
        <end position="277"/>
    </location>
</feature>
<keyword evidence="9" id="KW-0653">Protein transport</keyword>
<dbReference type="EMBL" id="MCFC01000068">
    <property type="protein sequence ID" value="ORY24387.1"/>
    <property type="molecule type" value="Genomic_DNA"/>
</dbReference>
<keyword evidence="5" id="KW-0809">Transit peptide</keyword>
<evidence type="ECO:0000313" key="12">
    <source>
        <dbReference type="Proteomes" id="UP000193986"/>
    </source>
</evidence>
<evidence type="ECO:0000256" key="9">
    <source>
        <dbReference type="RuleBase" id="RU367142"/>
    </source>
</evidence>
<dbReference type="InParanoid" id="A0A1Y2AQ91"/>
<dbReference type="OrthoDB" id="436405at2759"/>
<keyword evidence="7 9" id="KW-0496">Mitochondrion</keyword>
<dbReference type="GO" id="GO:0030150">
    <property type="term" value="P:protein import into mitochondrial matrix"/>
    <property type="evidence" value="ECO:0007669"/>
    <property type="project" value="UniProtKB-UniRule"/>
</dbReference>
<dbReference type="GO" id="GO:0005744">
    <property type="term" value="C:TIM23 mitochondrial import inner membrane translocase complex"/>
    <property type="evidence" value="ECO:0007669"/>
    <property type="project" value="UniProtKB-UniRule"/>
</dbReference>
<dbReference type="InterPro" id="IPR038552">
    <property type="entry name" value="Tim21_IMS_sf"/>
</dbReference>
<dbReference type="PANTHER" id="PTHR13032:SF6">
    <property type="entry name" value="MITOCHONDRIAL IMPORT INNER MEMBRANE TRANSLOCASE SUBUNIT TIM21"/>
    <property type="match status" value="1"/>
</dbReference>
<keyword evidence="4 9" id="KW-0812">Transmembrane</keyword>
<dbReference type="Gene3D" id="3.10.450.320">
    <property type="entry name" value="Mitochondrial import inner membrane translocase subunit Tim21"/>
    <property type="match status" value="1"/>
</dbReference>
<proteinExistence type="inferred from homology"/>
<accession>A0A1Y2AQ91</accession>
<dbReference type="Pfam" id="PF08294">
    <property type="entry name" value="TIM21"/>
    <property type="match status" value="1"/>
</dbReference>
<keyword evidence="9" id="KW-0813">Transport</keyword>
<organism evidence="11 12">
    <name type="scientific">Naematelia encephala</name>
    <dbReference type="NCBI Taxonomy" id="71784"/>
    <lineage>
        <taxon>Eukaryota</taxon>
        <taxon>Fungi</taxon>
        <taxon>Dikarya</taxon>
        <taxon>Basidiomycota</taxon>
        <taxon>Agaricomycotina</taxon>
        <taxon>Tremellomycetes</taxon>
        <taxon>Tremellales</taxon>
        <taxon>Naemateliaceae</taxon>
        <taxon>Naematelia</taxon>
    </lineage>
</organism>